<dbReference type="AlphaFoldDB" id="A0A081NDM3"/>
<dbReference type="EMBL" id="JOKH01000005">
    <property type="protein sequence ID" value="KEQ16546.1"/>
    <property type="molecule type" value="Genomic_DNA"/>
</dbReference>
<keyword evidence="4" id="KW-1185">Reference proteome</keyword>
<protein>
    <recommendedName>
        <fullName evidence="2">Glucose-methanol-choline oxidoreductase C-terminal domain-containing protein</fullName>
    </recommendedName>
</protein>
<comment type="similarity">
    <text evidence="1">Belongs to the GMC oxidoreductase family.</text>
</comment>
<sequence length="103" mass="11898">MYDPYLNELPYHHWFFFQENRLHAEHITGESLPGGHVQSDDEILDYIRTHAISVYHPVGTCKMGSDPEAVFSSKLKVHGVRSCGWQMLLSCLHWYPETPMLPA</sequence>
<evidence type="ECO:0000259" key="2">
    <source>
        <dbReference type="Pfam" id="PF05199"/>
    </source>
</evidence>
<evidence type="ECO:0000256" key="1">
    <source>
        <dbReference type="ARBA" id="ARBA00010790"/>
    </source>
</evidence>
<dbReference type="InterPro" id="IPR012132">
    <property type="entry name" value="GMC_OxRdtase"/>
</dbReference>
<dbReference type="InterPro" id="IPR007867">
    <property type="entry name" value="GMC_OxRtase_C"/>
</dbReference>
<feature type="domain" description="Glucose-methanol-choline oxidoreductase C-terminal" evidence="2">
    <location>
        <begin position="31"/>
        <end position="81"/>
    </location>
</feature>
<evidence type="ECO:0000313" key="3">
    <source>
        <dbReference type="EMBL" id="KEQ16546.1"/>
    </source>
</evidence>
<dbReference type="GO" id="GO:0016614">
    <property type="term" value="F:oxidoreductase activity, acting on CH-OH group of donors"/>
    <property type="evidence" value="ECO:0007669"/>
    <property type="project" value="InterPro"/>
</dbReference>
<organism evidence="3 4">
    <name type="scientific">Endozoicomonas numazuensis</name>
    <dbReference type="NCBI Taxonomy" id="1137799"/>
    <lineage>
        <taxon>Bacteria</taxon>
        <taxon>Pseudomonadati</taxon>
        <taxon>Pseudomonadota</taxon>
        <taxon>Gammaproteobacteria</taxon>
        <taxon>Oceanospirillales</taxon>
        <taxon>Endozoicomonadaceae</taxon>
        <taxon>Endozoicomonas</taxon>
    </lineage>
</organism>
<dbReference type="SUPFAM" id="SSF54373">
    <property type="entry name" value="FAD-linked reductases, C-terminal domain"/>
    <property type="match status" value="1"/>
</dbReference>
<dbReference type="PANTHER" id="PTHR11552">
    <property type="entry name" value="GLUCOSE-METHANOL-CHOLINE GMC OXIDOREDUCTASE"/>
    <property type="match status" value="1"/>
</dbReference>
<dbReference type="Pfam" id="PF05199">
    <property type="entry name" value="GMC_oxred_C"/>
    <property type="match status" value="1"/>
</dbReference>
<dbReference type="PANTHER" id="PTHR11552:SF147">
    <property type="entry name" value="CHOLINE DEHYDROGENASE, MITOCHONDRIAL"/>
    <property type="match status" value="1"/>
</dbReference>
<dbReference type="Gene3D" id="3.30.560.10">
    <property type="entry name" value="Glucose Oxidase, domain 3"/>
    <property type="match status" value="1"/>
</dbReference>
<dbReference type="eggNOG" id="COG2303">
    <property type="taxonomic scope" value="Bacteria"/>
</dbReference>
<comment type="caution">
    <text evidence="3">The sequence shown here is derived from an EMBL/GenBank/DDBJ whole genome shotgun (WGS) entry which is preliminary data.</text>
</comment>
<dbReference type="GO" id="GO:0050660">
    <property type="term" value="F:flavin adenine dinucleotide binding"/>
    <property type="evidence" value="ECO:0007669"/>
    <property type="project" value="InterPro"/>
</dbReference>
<name>A0A081NDM3_9GAMM</name>
<evidence type="ECO:0000313" key="4">
    <source>
        <dbReference type="Proteomes" id="UP000028073"/>
    </source>
</evidence>
<gene>
    <name evidence="3" type="ORF">GZ78_22150</name>
</gene>
<proteinExistence type="inferred from homology"/>
<dbReference type="InterPro" id="IPR036188">
    <property type="entry name" value="FAD/NAD-bd_sf"/>
</dbReference>
<dbReference type="STRING" id="1137799.GZ78_22150"/>
<accession>A0A081NDM3</accession>
<dbReference type="Gene3D" id="3.50.50.60">
    <property type="entry name" value="FAD/NAD(P)-binding domain"/>
    <property type="match status" value="1"/>
</dbReference>
<dbReference type="Proteomes" id="UP000028073">
    <property type="component" value="Unassembled WGS sequence"/>
</dbReference>
<reference evidence="3 4" key="1">
    <citation type="submission" date="2014-06" db="EMBL/GenBank/DDBJ databases">
        <title>Whole Genome Sequences of Three Symbiotic Endozoicomonas Bacteria.</title>
        <authorList>
            <person name="Neave M.J."/>
            <person name="Apprill A."/>
            <person name="Voolstra C.R."/>
        </authorList>
    </citation>
    <scope>NUCLEOTIDE SEQUENCE [LARGE SCALE GENOMIC DNA]</scope>
    <source>
        <strain evidence="3 4">DSM 25634</strain>
    </source>
</reference>